<dbReference type="Proteomes" id="UP000460272">
    <property type="component" value="Unassembled WGS sequence"/>
</dbReference>
<keyword evidence="2" id="KW-0812">Transmembrane</keyword>
<dbReference type="EMBL" id="RPFW01000008">
    <property type="protein sequence ID" value="TVZ00622.1"/>
    <property type="molecule type" value="Genomic_DNA"/>
</dbReference>
<evidence type="ECO:0000256" key="2">
    <source>
        <dbReference type="SAM" id="Phobius"/>
    </source>
</evidence>
<proteinExistence type="predicted"/>
<organism evidence="3 4">
    <name type="scientific">Trebonia kvetii</name>
    <dbReference type="NCBI Taxonomy" id="2480626"/>
    <lineage>
        <taxon>Bacteria</taxon>
        <taxon>Bacillati</taxon>
        <taxon>Actinomycetota</taxon>
        <taxon>Actinomycetes</taxon>
        <taxon>Streptosporangiales</taxon>
        <taxon>Treboniaceae</taxon>
        <taxon>Trebonia</taxon>
    </lineage>
</organism>
<evidence type="ECO:0008006" key="5">
    <source>
        <dbReference type="Google" id="ProtNLM"/>
    </source>
</evidence>
<feature type="region of interest" description="Disordered" evidence="1">
    <location>
        <begin position="136"/>
        <end position="160"/>
    </location>
</feature>
<feature type="transmembrane region" description="Helical" evidence="2">
    <location>
        <begin position="62"/>
        <end position="87"/>
    </location>
</feature>
<evidence type="ECO:0000313" key="4">
    <source>
        <dbReference type="Proteomes" id="UP000460272"/>
    </source>
</evidence>
<keyword evidence="2" id="KW-0472">Membrane</keyword>
<dbReference type="AlphaFoldDB" id="A0A6P2BNS1"/>
<gene>
    <name evidence="3" type="ORF">EAS64_35165</name>
</gene>
<evidence type="ECO:0000256" key="1">
    <source>
        <dbReference type="SAM" id="MobiDB-lite"/>
    </source>
</evidence>
<sequence>MANNMVVLAIFNDEASADIAAASLKESGITKKDAIGVLALNDKGELKTDKVGKRSMGKGAGIGAAVALVTPVGLAAGLLGGGLAGALHHKNLGLSKVDRERIGEELQGGKAAVGVLAPVEEATVVRDKLVELGGAAESHPVSDEALQEAQAAAQDSDSAG</sequence>
<feature type="compositionally biased region" description="Low complexity" evidence="1">
    <location>
        <begin position="143"/>
        <end position="160"/>
    </location>
</feature>
<dbReference type="RefSeq" id="WP_145860205.1">
    <property type="nucleotide sequence ID" value="NZ_RPFW01000008.1"/>
</dbReference>
<name>A0A6P2BNS1_9ACTN</name>
<keyword evidence="4" id="KW-1185">Reference proteome</keyword>
<dbReference type="OrthoDB" id="5244806at2"/>
<reference evidence="3 4" key="1">
    <citation type="submission" date="2018-11" db="EMBL/GenBank/DDBJ databases">
        <title>Trebonia kvetii gen.nov., sp.nov., a novel acidophilic actinobacterium, and proposal of the new actinobacterial family Treboniaceae fam. nov.</title>
        <authorList>
            <person name="Rapoport D."/>
            <person name="Sagova-Mareckova M."/>
            <person name="Sedlacek I."/>
            <person name="Provaznik J."/>
            <person name="Kralova S."/>
            <person name="Pavlinic D."/>
            <person name="Benes V."/>
            <person name="Kopecky J."/>
        </authorList>
    </citation>
    <scope>NUCLEOTIDE SEQUENCE [LARGE SCALE GENOMIC DNA]</scope>
    <source>
        <strain evidence="3 4">15Tr583</strain>
    </source>
</reference>
<keyword evidence="2" id="KW-1133">Transmembrane helix</keyword>
<comment type="caution">
    <text evidence="3">The sequence shown here is derived from an EMBL/GenBank/DDBJ whole genome shotgun (WGS) entry which is preliminary data.</text>
</comment>
<evidence type="ECO:0000313" key="3">
    <source>
        <dbReference type="EMBL" id="TVZ00622.1"/>
    </source>
</evidence>
<protein>
    <recommendedName>
        <fullName evidence="5">DUF1269 domain-containing protein</fullName>
    </recommendedName>
</protein>
<accession>A0A6P2BNS1</accession>